<comment type="caution">
    <text evidence="1">The sequence shown here is derived from an EMBL/GenBank/DDBJ whole genome shotgun (WGS) entry which is preliminary data.</text>
</comment>
<dbReference type="EMBL" id="QGGT01000001">
    <property type="protein sequence ID" value="PWK37511.1"/>
    <property type="molecule type" value="Genomic_DNA"/>
</dbReference>
<gene>
    <name evidence="1" type="ORF">C7419_1011393</name>
</gene>
<evidence type="ECO:0000313" key="1">
    <source>
        <dbReference type="EMBL" id="PWK37511.1"/>
    </source>
</evidence>
<proteinExistence type="predicted"/>
<reference evidence="1 2" key="1">
    <citation type="submission" date="2018-05" db="EMBL/GenBank/DDBJ databases">
        <title>Genomic Encyclopedia of Type Strains, Phase IV (KMG-V): Genome sequencing to study the core and pangenomes of soil and plant-associated prokaryotes.</title>
        <authorList>
            <person name="Whitman W."/>
        </authorList>
    </citation>
    <scope>NUCLEOTIDE SEQUENCE [LARGE SCALE GENOMIC DNA]</scope>
    <source>
        <strain evidence="1 2">SLV-132</strain>
    </source>
</reference>
<dbReference type="GeneID" id="98340002"/>
<sequence length="103" mass="11867">MPTSKQVEYMYILNYQLAQGEKDFNAIVERLSADGYKDALVGMGRMGRLTLELTCRSCDAEQMMVGIQSVIDRAAPTAKFLSWMRRDKPSASWRWPLWAAMRR</sequence>
<name>A0A316EYP9_9BURK</name>
<evidence type="ECO:0000313" key="2">
    <source>
        <dbReference type="Proteomes" id="UP000245754"/>
    </source>
</evidence>
<accession>A0A316EYP9</accession>
<keyword evidence="2" id="KW-1185">Reference proteome</keyword>
<protein>
    <submittedName>
        <fullName evidence="1">Uncharacterized protein</fullName>
    </submittedName>
</protein>
<dbReference type="AlphaFoldDB" id="A0A316EYP9"/>
<organism evidence="1 2">
    <name type="scientific">Cupriavidus plantarum</name>
    <dbReference type="NCBI Taxonomy" id="942865"/>
    <lineage>
        <taxon>Bacteria</taxon>
        <taxon>Pseudomonadati</taxon>
        <taxon>Pseudomonadota</taxon>
        <taxon>Betaproteobacteria</taxon>
        <taxon>Burkholderiales</taxon>
        <taxon>Burkholderiaceae</taxon>
        <taxon>Cupriavidus</taxon>
    </lineage>
</organism>
<dbReference type="Proteomes" id="UP000245754">
    <property type="component" value="Unassembled WGS sequence"/>
</dbReference>
<dbReference type="RefSeq" id="WP_109581219.1">
    <property type="nucleotide sequence ID" value="NZ_CAJPUX010000001.1"/>
</dbReference>